<feature type="compositionally biased region" description="Basic and acidic residues" evidence="1">
    <location>
        <begin position="77"/>
        <end position="86"/>
    </location>
</feature>
<reference evidence="2 3" key="1">
    <citation type="submission" date="2015-03" db="EMBL/GenBank/DDBJ databases">
        <title>Genome sequencing of Methylobacterium aquaticum DSM16371 type strain.</title>
        <authorList>
            <person name="Chaudhry V."/>
            <person name="Patil P.B."/>
        </authorList>
    </citation>
    <scope>NUCLEOTIDE SEQUENCE [LARGE SCALE GENOMIC DNA]</scope>
    <source>
        <strain evidence="2 3">DSM 16371</strain>
    </source>
</reference>
<accession>A0A0J6SGF3</accession>
<protein>
    <submittedName>
        <fullName evidence="2">Uncharacterized protein</fullName>
    </submittedName>
</protein>
<comment type="caution">
    <text evidence="2">The sequence shown here is derived from an EMBL/GenBank/DDBJ whole genome shotgun (WGS) entry which is preliminary data.</text>
</comment>
<name>A0A0J6SGF3_9HYPH</name>
<dbReference type="PATRIC" id="fig|270351.6.peg.339"/>
<dbReference type="RefSeq" id="WP_048464504.1">
    <property type="nucleotide sequence ID" value="NZ_LABX01000106.1"/>
</dbReference>
<evidence type="ECO:0000313" key="3">
    <source>
        <dbReference type="Proteomes" id="UP000035929"/>
    </source>
</evidence>
<sequence length="86" mass="9373">MTDPLDKAVFAAIKEMDRQYQEGYPGPYLYRGADDGKHNHRDVGIDGPADLTKVIFAALSTLTAGDLEAIKANPPGDEDRPREQAS</sequence>
<dbReference type="EMBL" id="LABX01000106">
    <property type="protein sequence ID" value="KMO34310.1"/>
    <property type="molecule type" value="Genomic_DNA"/>
</dbReference>
<evidence type="ECO:0000313" key="2">
    <source>
        <dbReference type="EMBL" id="KMO34310.1"/>
    </source>
</evidence>
<proteinExistence type="predicted"/>
<gene>
    <name evidence="2" type="ORF">VP06_14665</name>
</gene>
<organism evidence="2 3">
    <name type="scientific">Methylobacterium aquaticum</name>
    <dbReference type="NCBI Taxonomy" id="270351"/>
    <lineage>
        <taxon>Bacteria</taxon>
        <taxon>Pseudomonadati</taxon>
        <taxon>Pseudomonadota</taxon>
        <taxon>Alphaproteobacteria</taxon>
        <taxon>Hyphomicrobiales</taxon>
        <taxon>Methylobacteriaceae</taxon>
        <taxon>Methylobacterium</taxon>
    </lineage>
</organism>
<dbReference type="Proteomes" id="UP000035929">
    <property type="component" value="Unassembled WGS sequence"/>
</dbReference>
<dbReference type="AlphaFoldDB" id="A0A0J6SGF3"/>
<evidence type="ECO:0000256" key="1">
    <source>
        <dbReference type="SAM" id="MobiDB-lite"/>
    </source>
</evidence>
<feature type="region of interest" description="Disordered" evidence="1">
    <location>
        <begin position="67"/>
        <end position="86"/>
    </location>
</feature>